<feature type="domain" description="ChrB C-terminal" evidence="1">
    <location>
        <begin position="173"/>
        <end position="300"/>
    </location>
</feature>
<evidence type="ECO:0000259" key="2">
    <source>
        <dbReference type="Pfam" id="PF20229"/>
    </source>
</evidence>
<gene>
    <name evidence="3" type="ORF">HNQ64_001802</name>
</gene>
<dbReference type="Proteomes" id="UP000534294">
    <property type="component" value="Unassembled WGS sequence"/>
</dbReference>
<evidence type="ECO:0000313" key="3">
    <source>
        <dbReference type="EMBL" id="MBB5037553.1"/>
    </source>
</evidence>
<protein>
    <recommendedName>
        <fullName evidence="5">ChrB protein</fullName>
    </recommendedName>
</protein>
<organism evidence="3 4">
    <name type="scientific">Prosthecobacter dejongeii</name>
    <dbReference type="NCBI Taxonomy" id="48465"/>
    <lineage>
        <taxon>Bacteria</taxon>
        <taxon>Pseudomonadati</taxon>
        <taxon>Verrucomicrobiota</taxon>
        <taxon>Verrucomicrobiia</taxon>
        <taxon>Verrucomicrobiales</taxon>
        <taxon>Verrucomicrobiaceae</taxon>
        <taxon>Prosthecobacter</taxon>
    </lineage>
</organism>
<dbReference type="RefSeq" id="WP_184207563.1">
    <property type="nucleotide sequence ID" value="NZ_JACHIF010000003.1"/>
</dbReference>
<dbReference type="AlphaFoldDB" id="A0A7W7YJW9"/>
<dbReference type="Pfam" id="PF09828">
    <property type="entry name" value="ChrB_C"/>
    <property type="match status" value="1"/>
</dbReference>
<dbReference type="InterPro" id="IPR018634">
    <property type="entry name" value="ChrB_C"/>
</dbReference>
<evidence type="ECO:0000259" key="1">
    <source>
        <dbReference type="Pfam" id="PF09828"/>
    </source>
</evidence>
<evidence type="ECO:0000313" key="4">
    <source>
        <dbReference type="Proteomes" id="UP000534294"/>
    </source>
</evidence>
<proteinExistence type="predicted"/>
<dbReference type="EMBL" id="JACHIF010000003">
    <property type="protein sequence ID" value="MBB5037553.1"/>
    <property type="molecule type" value="Genomic_DNA"/>
</dbReference>
<dbReference type="InterPro" id="IPR046858">
    <property type="entry name" value="ChrB_N"/>
</dbReference>
<name>A0A7W7YJW9_9BACT</name>
<accession>A0A7W7YJW9</accession>
<reference evidence="3 4" key="1">
    <citation type="submission" date="2020-08" db="EMBL/GenBank/DDBJ databases">
        <title>Genomic Encyclopedia of Type Strains, Phase IV (KMG-IV): sequencing the most valuable type-strain genomes for metagenomic binning, comparative biology and taxonomic classification.</title>
        <authorList>
            <person name="Goeker M."/>
        </authorList>
    </citation>
    <scope>NUCLEOTIDE SEQUENCE [LARGE SCALE GENOMIC DNA]</scope>
    <source>
        <strain evidence="3 4">DSM 12251</strain>
    </source>
</reference>
<dbReference type="Pfam" id="PF20229">
    <property type="entry name" value="ChrB_N"/>
    <property type="match status" value="1"/>
</dbReference>
<keyword evidence="4" id="KW-1185">Reference proteome</keyword>
<sequence length="313" mass="35673">MTERSWLLLLYSLPAKNGALRLSMWRQLKRLGAVPLKTSASVLPDRQELHESFQWLAQRLREQGGDATLVRADDIDGVSDDEIITLFQQARTADYEDILKDIRLLLPAKGKKSLATSEDREKLATRFQVVRQIDFFDCPKAADVEMLMRRFGEGATSDKMKTLSIKNYQQRTWLTRPRPEVDRVGSAWLIQRFIDPKATFVFANDPAAHPEALPYDMVGVEFGHHSDHCTFETLLNRFTLDDPGLKKIAHIIHDADLGDGRNGTQEGAGLLAIFRGWAQMGWTDHDILSRGCDCFDALHRQLSNRTRKNIKKQ</sequence>
<comment type="caution">
    <text evidence="3">The sequence shown here is derived from an EMBL/GenBank/DDBJ whole genome shotgun (WGS) entry which is preliminary data.</text>
</comment>
<evidence type="ECO:0008006" key="5">
    <source>
        <dbReference type="Google" id="ProtNLM"/>
    </source>
</evidence>
<feature type="domain" description="ChrB N-terminal" evidence="2">
    <location>
        <begin position="21"/>
        <end position="102"/>
    </location>
</feature>